<evidence type="ECO:0000256" key="1">
    <source>
        <dbReference type="ARBA" id="ARBA00022737"/>
    </source>
</evidence>
<feature type="non-terminal residue" evidence="3">
    <location>
        <position position="1"/>
    </location>
</feature>
<name>A0A7J7M0J6_9MAGN</name>
<dbReference type="SUPFAM" id="SSF52058">
    <property type="entry name" value="L domain-like"/>
    <property type="match status" value="1"/>
</dbReference>
<dbReference type="InterPro" id="IPR032675">
    <property type="entry name" value="LRR_dom_sf"/>
</dbReference>
<feature type="domain" description="Disease resistance R13L4/SHOC-2-like LRR" evidence="2">
    <location>
        <begin position="55"/>
        <end position="302"/>
    </location>
</feature>
<dbReference type="Gene3D" id="3.80.10.10">
    <property type="entry name" value="Ribonuclease Inhibitor"/>
    <property type="match status" value="1"/>
</dbReference>
<proteinExistence type="predicted"/>
<accession>A0A7J7M0J6</accession>
<dbReference type="InterPro" id="IPR055414">
    <property type="entry name" value="LRR_R13L4/SHOC2-like"/>
</dbReference>
<evidence type="ECO:0000313" key="4">
    <source>
        <dbReference type="Proteomes" id="UP000541444"/>
    </source>
</evidence>
<gene>
    <name evidence="3" type="ORF">GIB67_036616</name>
</gene>
<keyword evidence="1" id="KW-0677">Repeat</keyword>
<dbReference type="OrthoDB" id="611536at2759"/>
<evidence type="ECO:0000313" key="3">
    <source>
        <dbReference type="EMBL" id="KAF6148401.1"/>
    </source>
</evidence>
<dbReference type="Pfam" id="PF23598">
    <property type="entry name" value="LRR_14"/>
    <property type="match status" value="1"/>
</dbReference>
<protein>
    <recommendedName>
        <fullName evidence="2">Disease resistance R13L4/SHOC-2-like LRR domain-containing protein</fullName>
    </recommendedName>
</protein>
<evidence type="ECO:0000259" key="2">
    <source>
        <dbReference type="Pfam" id="PF23598"/>
    </source>
</evidence>
<dbReference type="PANTHER" id="PTHR47186">
    <property type="entry name" value="LEUCINE-RICH REPEAT-CONTAINING PROTEIN 57"/>
    <property type="match status" value="1"/>
</dbReference>
<sequence>MSSDGGRARRLAVHRDFGYSSSSQASIHHLRSYLHFDLCEGEMSQEMGGIFRTKQGYKWLRVLDLEGTYKRLLPKALGKLVHLRYLGLRRTWLNSLPLSFGDLFNLQTLDLKWTSIKFLPSSISRMENLRHLHFKWGECSTDLLHQPNYISFNNLQTLWGVLVPQGTSVANLDQCINLRKLGMEGDLMSHGKELTGWLSRLNRLESLNLCSTSGGAHASCEASLGRKNIGGISFLSTKSYHIDLGFPKLEVLELCWLRIQILDICEGSMPNLEELEINKCEDLRELPSGLQFLNHLKELRLPAMSDHLKERVLPNTGADWYKIAHIPFLRPPL</sequence>
<reference evidence="3 4" key="1">
    <citation type="journal article" date="2020" name="IScience">
        <title>Genome Sequencing of the Endangered Kingdonia uniflora (Circaeasteraceae, Ranunculales) Reveals Potential Mechanisms of Evolutionary Specialization.</title>
        <authorList>
            <person name="Sun Y."/>
            <person name="Deng T."/>
            <person name="Zhang A."/>
            <person name="Moore M.J."/>
            <person name="Landis J.B."/>
            <person name="Lin N."/>
            <person name="Zhang H."/>
            <person name="Zhang X."/>
            <person name="Huang J."/>
            <person name="Zhang X."/>
            <person name="Sun H."/>
            <person name="Wang H."/>
        </authorList>
    </citation>
    <scope>NUCLEOTIDE SEQUENCE [LARGE SCALE GENOMIC DNA]</scope>
    <source>
        <strain evidence="3">TB1705</strain>
        <tissue evidence="3">Leaf</tissue>
    </source>
</reference>
<dbReference type="PANTHER" id="PTHR47186:SF3">
    <property type="entry name" value="OS09G0267800 PROTEIN"/>
    <property type="match status" value="1"/>
</dbReference>
<dbReference type="AlphaFoldDB" id="A0A7J7M0J6"/>
<comment type="caution">
    <text evidence="3">The sequence shown here is derived from an EMBL/GenBank/DDBJ whole genome shotgun (WGS) entry which is preliminary data.</text>
</comment>
<dbReference type="EMBL" id="JACGCM010001846">
    <property type="protein sequence ID" value="KAF6148401.1"/>
    <property type="molecule type" value="Genomic_DNA"/>
</dbReference>
<dbReference type="Proteomes" id="UP000541444">
    <property type="component" value="Unassembled WGS sequence"/>
</dbReference>
<organism evidence="3 4">
    <name type="scientific">Kingdonia uniflora</name>
    <dbReference type="NCBI Taxonomy" id="39325"/>
    <lineage>
        <taxon>Eukaryota</taxon>
        <taxon>Viridiplantae</taxon>
        <taxon>Streptophyta</taxon>
        <taxon>Embryophyta</taxon>
        <taxon>Tracheophyta</taxon>
        <taxon>Spermatophyta</taxon>
        <taxon>Magnoliopsida</taxon>
        <taxon>Ranunculales</taxon>
        <taxon>Circaeasteraceae</taxon>
        <taxon>Kingdonia</taxon>
    </lineage>
</organism>
<keyword evidence="4" id="KW-1185">Reference proteome</keyword>